<reference evidence="3" key="1">
    <citation type="journal article" date="2019" name="Int. J. Syst. Evol. Microbiol.">
        <title>The Global Catalogue of Microorganisms (GCM) 10K type strain sequencing project: providing services to taxonomists for standard genome sequencing and annotation.</title>
        <authorList>
            <consortium name="The Broad Institute Genomics Platform"/>
            <consortium name="The Broad Institute Genome Sequencing Center for Infectious Disease"/>
            <person name="Wu L."/>
            <person name="Ma J."/>
        </authorList>
    </citation>
    <scope>NUCLEOTIDE SEQUENCE [LARGE SCALE GENOMIC DNA]</scope>
    <source>
        <strain evidence="3">JCM 18531</strain>
    </source>
</reference>
<feature type="transmembrane region" description="Helical" evidence="1">
    <location>
        <begin position="163"/>
        <end position="180"/>
    </location>
</feature>
<keyword evidence="1" id="KW-0812">Transmembrane</keyword>
<evidence type="ECO:0008006" key="4">
    <source>
        <dbReference type="Google" id="ProtNLM"/>
    </source>
</evidence>
<organism evidence="2 3">
    <name type="scientific">Nocardioides conyzicola</name>
    <dbReference type="NCBI Taxonomy" id="1651781"/>
    <lineage>
        <taxon>Bacteria</taxon>
        <taxon>Bacillati</taxon>
        <taxon>Actinomycetota</taxon>
        <taxon>Actinomycetes</taxon>
        <taxon>Propionibacteriales</taxon>
        <taxon>Nocardioidaceae</taxon>
        <taxon>Nocardioides</taxon>
    </lineage>
</organism>
<name>A0ABP8WPX8_9ACTN</name>
<dbReference type="Proteomes" id="UP001499974">
    <property type="component" value="Unassembled WGS sequence"/>
</dbReference>
<evidence type="ECO:0000313" key="2">
    <source>
        <dbReference type="EMBL" id="GAA4692112.1"/>
    </source>
</evidence>
<gene>
    <name evidence="2" type="ORF">GCM10023349_03790</name>
</gene>
<dbReference type="EMBL" id="BAABKM010000001">
    <property type="protein sequence ID" value="GAA4692112.1"/>
    <property type="molecule type" value="Genomic_DNA"/>
</dbReference>
<protein>
    <recommendedName>
        <fullName evidence="4">Glycosyltransferase RgtA/B/C/D-like domain-containing protein</fullName>
    </recommendedName>
</protein>
<evidence type="ECO:0000256" key="1">
    <source>
        <dbReference type="SAM" id="Phobius"/>
    </source>
</evidence>
<feature type="transmembrane region" description="Helical" evidence="1">
    <location>
        <begin position="274"/>
        <end position="290"/>
    </location>
</feature>
<comment type="caution">
    <text evidence="2">The sequence shown here is derived from an EMBL/GenBank/DDBJ whole genome shotgun (WGS) entry which is preliminary data.</text>
</comment>
<feature type="transmembrane region" description="Helical" evidence="1">
    <location>
        <begin position="71"/>
        <end position="94"/>
    </location>
</feature>
<sequence length="455" mass="47304">MVAYLAVAVAVVRLPFLALPLSPDEGGYLLVASQWDPGASTYGAYFVDRPPVLIGLFGLADELGGTIPLRLLALVAVAGSVLLAGRLGGWPAAATAAVFLSTPLFDAMQVDGELLAVPFVLGGLALLVRSLRTTSPQSAYAGSAAAGALAACAVLVKQNLLDVFVVAAILLATLAVRGRWRDAVRRTGAFAAGTLVAVGFALLVSATRGTGPAALWDAMVTFRAQAAEVIHTSANSATPDRLHTLVVVLLVSGAPVVALVALGGLRRPETGPDLRWAALALIAWELVGAALGGSYWLHYLLALVPGLVLLTAASRPTRPLRWGLVLAGASTTVALVGFTLSPPSPGADQAVSAYLRSHSIAGDTVVVAFGHPNVVHDSGLGSPYEQLWSLPVRVRDPRLREFARVIGGADAPRWVVVSGGSLATWGVDSTAAQVVLDRHYRQVTSDGDWHVFERR</sequence>
<keyword evidence="1" id="KW-0472">Membrane</keyword>
<keyword evidence="1" id="KW-1133">Transmembrane helix</keyword>
<feature type="transmembrane region" description="Helical" evidence="1">
    <location>
        <begin position="114"/>
        <end position="131"/>
    </location>
</feature>
<feature type="transmembrane region" description="Helical" evidence="1">
    <location>
        <begin position="242"/>
        <end position="262"/>
    </location>
</feature>
<proteinExistence type="predicted"/>
<feature type="transmembrane region" description="Helical" evidence="1">
    <location>
        <begin position="187"/>
        <end position="206"/>
    </location>
</feature>
<keyword evidence="3" id="KW-1185">Reference proteome</keyword>
<feature type="transmembrane region" description="Helical" evidence="1">
    <location>
        <begin position="138"/>
        <end position="157"/>
    </location>
</feature>
<evidence type="ECO:0000313" key="3">
    <source>
        <dbReference type="Proteomes" id="UP001499974"/>
    </source>
</evidence>
<accession>A0ABP8WPX8</accession>